<dbReference type="PANTHER" id="PTHR30188:SF13">
    <property type="entry name" value="CONSERVED HYPOTHETICAL INTEGRAL MEMBRANE PROTEIN YRBE3B"/>
    <property type="match status" value="1"/>
</dbReference>
<evidence type="ECO:0000313" key="1">
    <source>
        <dbReference type="EMBL" id="QHN38087.1"/>
    </source>
</evidence>
<dbReference type="PANTHER" id="PTHR30188">
    <property type="entry name" value="ABC TRANSPORTER PERMEASE PROTEIN-RELATED"/>
    <property type="match status" value="1"/>
</dbReference>
<dbReference type="RefSeq" id="WP_005192169.1">
    <property type="nucleotide sequence ID" value="NZ_CP045804.1"/>
</dbReference>
<accession>A0A857MEW1</accession>
<dbReference type="GO" id="GO:0043190">
    <property type="term" value="C:ATP-binding cassette (ABC) transporter complex"/>
    <property type="evidence" value="ECO:0007669"/>
    <property type="project" value="InterPro"/>
</dbReference>
<sequence length="283" mass="29773">MALIGYDRLIRGRRQLSAASSAMDQLGEQMHFFVDTVRHVPTALRHYRKDVLRLIAEIGMGTGALAVIGGTVVIVASLTLFTGGTIAIQGYSSLGDIGIESLTGFLAAFINVRVAAPVVAGIGLSATIGAGSTAQLGAMRIAEEIDALDSMGIRPLPYLISTRLIAGTVVIIPLYSAAVIASFYSCRFVTVTVFHQSGGLYDHYFRTFLQPGDLLWSFLQAILMGAAVMLVHTYYGYTASGGPAGVGKAVGRAVRTSLIVVVCVTLLISLAVYGPTGNFHLSG</sequence>
<reference evidence="1" key="1">
    <citation type="journal article" date="2021" name="Nat. Microbiol.">
        <title>Cocultivation of an ultrasmall environmental parasitic bacterium with lytic ability against bacteria associated with wastewater foams.</title>
        <authorList>
            <person name="Batinovic S."/>
            <person name="Rose J.J.A."/>
            <person name="Ratcliffe J."/>
            <person name="Seviour R.J."/>
            <person name="Petrovski S."/>
        </authorList>
    </citation>
    <scope>NUCLEOTIDE SEQUENCE</scope>
    <source>
        <strain evidence="1">CON44</strain>
    </source>
</reference>
<dbReference type="AlphaFoldDB" id="A0A857MEW1"/>
<organism evidence="1">
    <name type="scientific">Gordonia amarae</name>
    <dbReference type="NCBI Taxonomy" id="36821"/>
    <lineage>
        <taxon>Bacteria</taxon>
        <taxon>Bacillati</taxon>
        <taxon>Actinomycetota</taxon>
        <taxon>Actinomycetes</taxon>
        <taxon>Mycobacteriales</taxon>
        <taxon>Gordoniaceae</taxon>
        <taxon>Gordonia</taxon>
    </lineage>
</organism>
<proteinExistence type="predicted"/>
<dbReference type="InterPro" id="IPR030802">
    <property type="entry name" value="Permease_MalE"/>
</dbReference>
<protein>
    <submittedName>
        <fullName evidence="1">ABC transporter permease</fullName>
    </submittedName>
</protein>
<dbReference type="Pfam" id="PF02405">
    <property type="entry name" value="MlaE"/>
    <property type="match status" value="1"/>
</dbReference>
<dbReference type="GO" id="GO:0005548">
    <property type="term" value="F:phospholipid transporter activity"/>
    <property type="evidence" value="ECO:0007669"/>
    <property type="project" value="TreeGrafter"/>
</dbReference>
<gene>
    <name evidence="1" type="ORF">GII30_01805</name>
</gene>
<dbReference type="EMBL" id="CP045810">
    <property type="protein sequence ID" value="QHN38087.1"/>
    <property type="molecule type" value="Genomic_DNA"/>
</dbReference>
<name>A0A857MEW1_9ACTN</name>